<proteinExistence type="predicted"/>
<reference evidence="1" key="1">
    <citation type="submission" date="2014-11" db="EMBL/GenBank/DDBJ databases">
        <authorList>
            <person name="Amaro Gonzalez C."/>
        </authorList>
    </citation>
    <scope>NUCLEOTIDE SEQUENCE</scope>
</reference>
<dbReference type="AlphaFoldDB" id="A0A0E9PTU0"/>
<sequence>MYASLKYIKIYYFTIVIKMPA</sequence>
<protein>
    <submittedName>
        <fullName evidence="1">Uncharacterized protein</fullName>
    </submittedName>
</protein>
<organism evidence="1">
    <name type="scientific">Anguilla anguilla</name>
    <name type="common">European freshwater eel</name>
    <name type="synonym">Muraena anguilla</name>
    <dbReference type="NCBI Taxonomy" id="7936"/>
    <lineage>
        <taxon>Eukaryota</taxon>
        <taxon>Metazoa</taxon>
        <taxon>Chordata</taxon>
        <taxon>Craniata</taxon>
        <taxon>Vertebrata</taxon>
        <taxon>Euteleostomi</taxon>
        <taxon>Actinopterygii</taxon>
        <taxon>Neopterygii</taxon>
        <taxon>Teleostei</taxon>
        <taxon>Anguilliformes</taxon>
        <taxon>Anguillidae</taxon>
        <taxon>Anguilla</taxon>
    </lineage>
</organism>
<evidence type="ECO:0000313" key="1">
    <source>
        <dbReference type="EMBL" id="JAH08056.1"/>
    </source>
</evidence>
<dbReference type="EMBL" id="GBXM01100521">
    <property type="protein sequence ID" value="JAH08056.1"/>
    <property type="molecule type" value="Transcribed_RNA"/>
</dbReference>
<accession>A0A0E9PTU0</accession>
<name>A0A0E9PTU0_ANGAN</name>
<reference evidence="1" key="2">
    <citation type="journal article" date="2015" name="Fish Shellfish Immunol.">
        <title>Early steps in the European eel (Anguilla anguilla)-Vibrio vulnificus interaction in the gills: Role of the RtxA13 toxin.</title>
        <authorList>
            <person name="Callol A."/>
            <person name="Pajuelo D."/>
            <person name="Ebbesson L."/>
            <person name="Teles M."/>
            <person name="MacKenzie S."/>
            <person name="Amaro C."/>
        </authorList>
    </citation>
    <scope>NUCLEOTIDE SEQUENCE</scope>
</reference>